<sequence length="319" mass="33181">MLRRLALTLTAVLVGALALTGCGAVSSVLAEVAPSPAPSQAPVQVAGSSRERPVLDYATPFAVTRPGARTVWSGTGDPVEEGRPMLLHLYAEDGRDRSVIQDTWADAPTWTTMSESALGPNLYETLRGQRAGARVLVLDEDDGVPVVLVVDVLPTRATGSEVEPAAGLPAVSRTADGAPTVSVPADAEPPGDLVIAPLVRGTGPQVRIGDVLTVRFTAVRWSDGSVFDTTWSPGTPPQTVTIGVGQLVEGWDQGLLEQTVGSQVLLVVPPHLGYGGTTSDLADETLVYVVDILDAHRPVVDPPEPSAQEPAESSDNAQG</sequence>
<dbReference type="PROSITE" id="PS51257">
    <property type="entry name" value="PROKAR_LIPOPROTEIN"/>
    <property type="match status" value="1"/>
</dbReference>
<feature type="domain" description="PPIase FKBP-type" evidence="8">
    <location>
        <begin position="209"/>
        <end position="296"/>
    </location>
</feature>
<dbReference type="AlphaFoldDB" id="F6FTT7"/>
<dbReference type="KEGG" id="iva:Isova_1452"/>
<keyword evidence="2 4" id="KW-0697">Rotamase</keyword>
<evidence type="ECO:0000256" key="2">
    <source>
        <dbReference type="ARBA" id="ARBA00023110"/>
    </source>
</evidence>
<evidence type="ECO:0000256" key="6">
    <source>
        <dbReference type="SAM" id="MobiDB-lite"/>
    </source>
</evidence>
<evidence type="ECO:0000313" key="9">
    <source>
        <dbReference type="EMBL" id="AEG44214.1"/>
    </source>
</evidence>
<comment type="catalytic activity">
    <reaction evidence="1 4 5">
        <text>[protein]-peptidylproline (omega=180) = [protein]-peptidylproline (omega=0)</text>
        <dbReference type="Rhea" id="RHEA:16237"/>
        <dbReference type="Rhea" id="RHEA-COMP:10747"/>
        <dbReference type="Rhea" id="RHEA-COMP:10748"/>
        <dbReference type="ChEBI" id="CHEBI:83833"/>
        <dbReference type="ChEBI" id="CHEBI:83834"/>
        <dbReference type="EC" id="5.2.1.8"/>
    </reaction>
</comment>
<feature type="compositionally biased region" description="Low complexity" evidence="6">
    <location>
        <begin position="306"/>
        <end position="319"/>
    </location>
</feature>
<dbReference type="EC" id="5.2.1.8" evidence="5"/>
<evidence type="ECO:0000259" key="8">
    <source>
        <dbReference type="PROSITE" id="PS50059"/>
    </source>
</evidence>
<keyword evidence="10" id="KW-1185">Reference proteome</keyword>
<dbReference type="PROSITE" id="PS50059">
    <property type="entry name" value="FKBP_PPIASE"/>
    <property type="match status" value="1"/>
</dbReference>
<evidence type="ECO:0000256" key="7">
    <source>
        <dbReference type="SAM" id="SignalP"/>
    </source>
</evidence>
<dbReference type="InterPro" id="IPR044609">
    <property type="entry name" value="FKBP2/11"/>
</dbReference>
<name>F6FTT7_ISOV2</name>
<organism evidence="10">
    <name type="scientific">Isoptericola variabilis (strain 225)</name>
    <dbReference type="NCBI Taxonomy" id="743718"/>
    <lineage>
        <taxon>Bacteria</taxon>
        <taxon>Bacillati</taxon>
        <taxon>Actinomycetota</taxon>
        <taxon>Actinomycetes</taxon>
        <taxon>Micrococcales</taxon>
        <taxon>Promicromonosporaceae</taxon>
        <taxon>Isoptericola</taxon>
    </lineage>
</organism>
<dbReference type="Gene3D" id="3.10.50.40">
    <property type="match status" value="1"/>
</dbReference>
<dbReference type="Pfam" id="PF00254">
    <property type="entry name" value="FKBP_C"/>
    <property type="match status" value="1"/>
</dbReference>
<dbReference type="STRING" id="743718.Isova_1452"/>
<accession>F6FTT7</accession>
<protein>
    <recommendedName>
        <fullName evidence="5">Peptidyl-prolyl cis-trans isomerase</fullName>
        <ecNumber evidence="5">5.2.1.8</ecNumber>
    </recommendedName>
</protein>
<dbReference type="EMBL" id="CP002810">
    <property type="protein sequence ID" value="AEG44214.1"/>
    <property type="molecule type" value="Genomic_DNA"/>
</dbReference>
<dbReference type="eggNOG" id="COG0545">
    <property type="taxonomic scope" value="Bacteria"/>
</dbReference>
<dbReference type="GO" id="GO:0003755">
    <property type="term" value="F:peptidyl-prolyl cis-trans isomerase activity"/>
    <property type="evidence" value="ECO:0007669"/>
    <property type="project" value="UniProtKB-UniRule"/>
</dbReference>
<dbReference type="RefSeq" id="WP_013838606.1">
    <property type="nucleotide sequence ID" value="NC_015588.1"/>
</dbReference>
<dbReference type="PANTHER" id="PTHR45779">
    <property type="entry name" value="PEPTIDYLPROLYL ISOMERASE"/>
    <property type="match status" value="1"/>
</dbReference>
<feature type="chain" id="PRO_5003339549" description="Peptidyl-prolyl cis-trans isomerase" evidence="7">
    <location>
        <begin position="31"/>
        <end position="319"/>
    </location>
</feature>
<keyword evidence="3 4" id="KW-0413">Isomerase</keyword>
<comment type="similarity">
    <text evidence="5">Belongs to the FKBP-type PPIase family.</text>
</comment>
<evidence type="ECO:0000256" key="4">
    <source>
        <dbReference type="PROSITE-ProRule" id="PRU00277"/>
    </source>
</evidence>
<gene>
    <name evidence="9" type="ordered locus">Isova_1452</name>
</gene>
<evidence type="ECO:0000313" key="10">
    <source>
        <dbReference type="Proteomes" id="UP000009236"/>
    </source>
</evidence>
<evidence type="ECO:0000256" key="5">
    <source>
        <dbReference type="RuleBase" id="RU003915"/>
    </source>
</evidence>
<dbReference type="Proteomes" id="UP000009236">
    <property type="component" value="Chromosome"/>
</dbReference>
<feature type="signal peptide" evidence="7">
    <location>
        <begin position="1"/>
        <end position="30"/>
    </location>
</feature>
<evidence type="ECO:0000256" key="1">
    <source>
        <dbReference type="ARBA" id="ARBA00000971"/>
    </source>
</evidence>
<proteinExistence type="inferred from homology"/>
<keyword evidence="7" id="KW-0732">Signal</keyword>
<feature type="region of interest" description="Disordered" evidence="6">
    <location>
        <begin position="298"/>
        <end position="319"/>
    </location>
</feature>
<reference evidence="9 10" key="1">
    <citation type="submission" date="2011-05" db="EMBL/GenBank/DDBJ databases">
        <title>Complete sequence of Isoptericola variabilis 225.</title>
        <authorList>
            <consortium name="US DOE Joint Genome Institute"/>
            <person name="Lucas S."/>
            <person name="Han J."/>
            <person name="Lapidus A."/>
            <person name="Cheng J.-F."/>
            <person name="Goodwin L."/>
            <person name="Pitluck S."/>
            <person name="Peters L."/>
            <person name="Mikhailova N."/>
            <person name="Zeytun A."/>
            <person name="Han C."/>
            <person name="Tapia R."/>
            <person name="Land M."/>
            <person name="Hauser L."/>
            <person name="Kyrpides N."/>
            <person name="Ivanova N."/>
            <person name="Pagani I."/>
            <person name="Siebers A."/>
            <person name="Allgaier M."/>
            <person name="Thelen M."/>
            <person name="Hugenholtz P."/>
            <person name="Gladden J."/>
            <person name="Woyke T."/>
        </authorList>
    </citation>
    <scope>NUCLEOTIDE SEQUENCE [LARGE SCALE GENOMIC DNA]</scope>
    <source>
        <strain evidence="10">225</strain>
    </source>
</reference>
<dbReference type="HOGENOM" id="CLU_053307_0_0_11"/>
<dbReference type="PANTHER" id="PTHR45779:SF7">
    <property type="entry name" value="PEPTIDYLPROLYL ISOMERASE"/>
    <property type="match status" value="1"/>
</dbReference>
<dbReference type="SUPFAM" id="SSF54534">
    <property type="entry name" value="FKBP-like"/>
    <property type="match status" value="1"/>
</dbReference>
<evidence type="ECO:0000256" key="3">
    <source>
        <dbReference type="ARBA" id="ARBA00023235"/>
    </source>
</evidence>
<dbReference type="InterPro" id="IPR001179">
    <property type="entry name" value="PPIase_FKBP_dom"/>
</dbReference>
<dbReference type="InterPro" id="IPR046357">
    <property type="entry name" value="PPIase_dom_sf"/>
</dbReference>